<dbReference type="InterPro" id="IPR027417">
    <property type="entry name" value="P-loop_NTPase"/>
</dbReference>
<keyword evidence="3" id="KW-0547">Nucleotide-binding</keyword>
<name>A0ABN1M627_9FIRM</name>
<evidence type="ECO:0000256" key="2">
    <source>
        <dbReference type="ARBA" id="ARBA00022448"/>
    </source>
</evidence>
<evidence type="ECO:0000259" key="5">
    <source>
        <dbReference type="PROSITE" id="PS50893"/>
    </source>
</evidence>
<dbReference type="InterPro" id="IPR003439">
    <property type="entry name" value="ABC_transporter-like_ATP-bd"/>
</dbReference>
<protein>
    <submittedName>
        <fullName evidence="6">ABC transporter ATP-binding protein</fullName>
    </submittedName>
</protein>
<proteinExistence type="inferred from homology"/>
<accession>A0ABN1M627</accession>
<evidence type="ECO:0000313" key="7">
    <source>
        <dbReference type="Proteomes" id="UP001400965"/>
    </source>
</evidence>
<dbReference type="RefSeq" id="WP_346045370.1">
    <property type="nucleotide sequence ID" value="NZ_BAAACP010000011.1"/>
</dbReference>
<keyword evidence="7" id="KW-1185">Reference proteome</keyword>
<dbReference type="PANTHER" id="PTHR42711:SF5">
    <property type="entry name" value="ABC TRANSPORTER ATP-BINDING PROTEIN NATA"/>
    <property type="match status" value="1"/>
</dbReference>
<dbReference type="SUPFAM" id="SSF52540">
    <property type="entry name" value="P-loop containing nucleoside triphosphate hydrolases"/>
    <property type="match status" value="1"/>
</dbReference>
<dbReference type="SMART" id="SM00382">
    <property type="entry name" value="AAA"/>
    <property type="match status" value="1"/>
</dbReference>
<evidence type="ECO:0000313" key="6">
    <source>
        <dbReference type="EMBL" id="GAA0864683.1"/>
    </source>
</evidence>
<evidence type="ECO:0000256" key="1">
    <source>
        <dbReference type="ARBA" id="ARBA00005417"/>
    </source>
</evidence>
<reference evidence="6 7" key="1">
    <citation type="journal article" date="2019" name="Int. J. Syst. Evol. Microbiol.">
        <title>The Global Catalogue of Microorganisms (GCM) 10K type strain sequencing project: providing services to taxonomists for standard genome sequencing and annotation.</title>
        <authorList>
            <consortium name="The Broad Institute Genomics Platform"/>
            <consortium name="The Broad Institute Genome Sequencing Center for Infectious Disease"/>
            <person name="Wu L."/>
            <person name="Ma J."/>
        </authorList>
    </citation>
    <scope>NUCLEOTIDE SEQUENCE [LARGE SCALE GENOMIC DNA]</scope>
    <source>
        <strain evidence="6 7">JCM 6486</strain>
    </source>
</reference>
<sequence length="267" mass="30178">MIEVNNLCKVFTRVVKDESSKKKKRLTKLKTKKEDFLAVNNVTFKAKEGEILGILGPNGAGKTTLLRMLGGILTPTSGSINVDGYDYSLDKNAAKKEIGYLSGNTKLYNRLSPRELLTTFANLYEMPKEEIEKSIKQVIDIMDMESFIDNRIENLSTGQTQRTSIARCLIHSPKVYIFDEPTLGLDVISSKSIIDFMKNEKEKGKTVLYSTHYMEEAETLCDRIMMIHKGEVIAMGTPKELKEKTNTNNLRDVFITLASERGDLFED</sequence>
<comment type="caution">
    <text evidence="6">The sequence shown here is derived from an EMBL/GenBank/DDBJ whole genome shotgun (WGS) entry which is preliminary data.</text>
</comment>
<gene>
    <name evidence="6" type="ORF">GCM10008917_19140</name>
</gene>
<dbReference type="PANTHER" id="PTHR42711">
    <property type="entry name" value="ABC TRANSPORTER ATP-BINDING PROTEIN"/>
    <property type="match status" value="1"/>
</dbReference>
<dbReference type="Pfam" id="PF00005">
    <property type="entry name" value="ABC_tran"/>
    <property type="match status" value="1"/>
</dbReference>
<dbReference type="EMBL" id="BAAACP010000011">
    <property type="protein sequence ID" value="GAA0864683.1"/>
    <property type="molecule type" value="Genomic_DNA"/>
</dbReference>
<comment type="similarity">
    <text evidence="1">Belongs to the ABC transporter superfamily.</text>
</comment>
<dbReference type="GO" id="GO:0005524">
    <property type="term" value="F:ATP binding"/>
    <property type="evidence" value="ECO:0007669"/>
    <property type="project" value="UniProtKB-KW"/>
</dbReference>
<organism evidence="6 7">
    <name type="scientific">Paraclostridium tenue</name>
    <dbReference type="NCBI Taxonomy" id="1737"/>
    <lineage>
        <taxon>Bacteria</taxon>
        <taxon>Bacillati</taxon>
        <taxon>Bacillota</taxon>
        <taxon>Clostridia</taxon>
        <taxon>Peptostreptococcales</taxon>
        <taxon>Peptostreptococcaceae</taxon>
        <taxon>Paraclostridium</taxon>
    </lineage>
</organism>
<dbReference type="InterPro" id="IPR003593">
    <property type="entry name" value="AAA+_ATPase"/>
</dbReference>
<dbReference type="Proteomes" id="UP001400965">
    <property type="component" value="Unassembled WGS sequence"/>
</dbReference>
<dbReference type="InterPro" id="IPR050763">
    <property type="entry name" value="ABC_transporter_ATP-binding"/>
</dbReference>
<evidence type="ECO:0000256" key="4">
    <source>
        <dbReference type="ARBA" id="ARBA00022840"/>
    </source>
</evidence>
<keyword evidence="2" id="KW-0813">Transport</keyword>
<dbReference type="PROSITE" id="PS50893">
    <property type="entry name" value="ABC_TRANSPORTER_2"/>
    <property type="match status" value="1"/>
</dbReference>
<dbReference type="Gene3D" id="3.40.50.300">
    <property type="entry name" value="P-loop containing nucleotide triphosphate hydrolases"/>
    <property type="match status" value="1"/>
</dbReference>
<evidence type="ECO:0000256" key="3">
    <source>
        <dbReference type="ARBA" id="ARBA00022741"/>
    </source>
</evidence>
<feature type="domain" description="ABC transporter" evidence="5">
    <location>
        <begin position="24"/>
        <end position="254"/>
    </location>
</feature>
<keyword evidence="4 6" id="KW-0067">ATP-binding</keyword>